<dbReference type="InterPro" id="IPR012944">
    <property type="entry name" value="SusD_RagB_dom"/>
</dbReference>
<comment type="subcellular location">
    <subcellularLocation>
        <location evidence="1">Cell outer membrane</location>
    </subcellularLocation>
</comment>
<dbReference type="RefSeq" id="WP_028730166.1">
    <property type="nucleotide sequence ID" value="NZ_KE386765.1"/>
</dbReference>
<evidence type="ECO:0000259" key="7">
    <source>
        <dbReference type="Pfam" id="PF14322"/>
    </source>
</evidence>
<evidence type="ECO:0000313" key="8">
    <source>
        <dbReference type="EMBL" id="KKB57237.1"/>
    </source>
</evidence>
<proteinExistence type="inferred from homology"/>
<name>A0A0F5JIF5_9BACT</name>
<evidence type="ECO:0000313" key="9">
    <source>
        <dbReference type="Proteomes" id="UP000033035"/>
    </source>
</evidence>
<feature type="domain" description="RagB/SusD" evidence="6">
    <location>
        <begin position="268"/>
        <end position="521"/>
    </location>
</feature>
<gene>
    <name evidence="8" type="ORF">HMPREF1536_01958</name>
</gene>
<dbReference type="GO" id="GO:0009279">
    <property type="term" value="C:cell outer membrane"/>
    <property type="evidence" value="ECO:0007669"/>
    <property type="project" value="UniProtKB-SubCell"/>
</dbReference>
<dbReference type="Pfam" id="PF07980">
    <property type="entry name" value="SusD_RagB"/>
    <property type="match status" value="1"/>
</dbReference>
<evidence type="ECO:0008006" key="10">
    <source>
        <dbReference type="Google" id="ProtNLM"/>
    </source>
</evidence>
<feature type="domain" description="SusD-like N-terminal" evidence="7">
    <location>
        <begin position="23"/>
        <end position="193"/>
    </location>
</feature>
<evidence type="ECO:0000256" key="2">
    <source>
        <dbReference type="ARBA" id="ARBA00006275"/>
    </source>
</evidence>
<dbReference type="InterPro" id="IPR033985">
    <property type="entry name" value="SusD-like_N"/>
</dbReference>
<dbReference type="Pfam" id="PF14322">
    <property type="entry name" value="SusD-like_3"/>
    <property type="match status" value="1"/>
</dbReference>
<evidence type="ECO:0000256" key="5">
    <source>
        <dbReference type="ARBA" id="ARBA00023237"/>
    </source>
</evidence>
<sequence length="521" mass="58064">MKKIIITSCAALTIFGATSCGDDFLSVEPSSSVPIDGYYNSESRIMEAVTAAYDPLQWYDYFSGWAPLSLVYDCMSDDVYVGGGSTSDQGELHLISQYLSDPIKTIAGAWTTSYSGINRSNLVIADVEASEMGETDKKKLIAEARVLRAWYYSVLWKLWGNVPYYDVNLTFPYIAEQKTAKEVYDLIEADLADVLDSNVLPMKQPAEWAGRVTQAMASMLYAEYVMYQQDESKYAKALGYMKSVISSGQYSLQPFENLWEAEFEWNNETIFDINYISKGGKRTWGDANFTGGTVVPAMIGIDGLSGSPDYVGGWGFEAVAKEAYDAYEENDKRRDIGILNMDKYIADNAAKGITVTYGGRYQNTGLFMRKYLGRIGGNAGCVGDADLNWDNNLRIYRYAETLLNAAELSLRTGDTGTAKGYLDQVRERAGVAPIDANLDNILNERRREFVGEGKRYFDLVRFNKAEDVLKAKGGKVLDKRGGSYVKDGIPERVQWTVNKKYLPIPQSEIEASKGTITQNPY</sequence>
<keyword evidence="5" id="KW-0998">Cell outer membrane</keyword>
<keyword evidence="9" id="KW-1185">Reference proteome</keyword>
<comment type="caution">
    <text evidence="8">The sequence shown here is derived from an EMBL/GenBank/DDBJ whole genome shotgun (WGS) entry which is preliminary data.</text>
</comment>
<dbReference type="EMBL" id="AQHW01000013">
    <property type="protein sequence ID" value="KKB57237.1"/>
    <property type="molecule type" value="Genomic_DNA"/>
</dbReference>
<dbReference type="PATRIC" id="fig|1203610.3.peg.2007"/>
<comment type="similarity">
    <text evidence="2">Belongs to the SusD family.</text>
</comment>
<dbReference type="Proteomes" id="UP000033035">
    <property type="component" value="Unassembled WGS sequence"/>
</dbReference>
<evidence type="ECO:0000259" key="6">
    <source>
        <dbReference type="Pfam" id="PF07980"/>
    </source>
</evidence>
<keyword evidence="3" id="KW-0732">Signal</keyword>
<accession>A0A0F5JIF5</accession>
<dbReference type="STRING" id="1203610.HMPREF1536_01958"/>
<dbReference type="PROSITE" id="PS51257">
    <property type="entry name" value="PROKAR_LIPOPROTEIN"/>
    <property type="match status" value="1"/>
</dbReference>
<protein>
    <recommendedName>
        <fullName evidence="10">RagB/SusD domain-containing protein</fullName>
    </recommendedName>
</protein>
<dbReference type="InterPro" id="IPR011990">
    <property type="entry name" value="TPR-like_helical_dom_sf"/>
</dbReference>
<evidence type="ECO:0000256" key="3">
    <source>
        <dbReference type="ARBA" id="ARBA00022729"/>
    </source>
</evidence>
<keyword evidence="4" id="KW-0472">Membrane</keyword>
<dbReference type="Gene3D" id="1.25.40.390">
    <property type="match status" value="1"/>
</dbReference>
<organism evidence="8 9">
    <name type="scientific">Parabacteroides gordonii MS-1 = DSM 23371</name>
    <dbReference type="NCBI Taxonomy" id="1203610"/>
    <lineage>
        <taxon>Bacteria</taxon>
        <taxon>Pseudomonadati</taxon>
        <taxon>Bacteroidota</taxon>
        <taxon>Bacteroidia</taxon>
        <taxon>Bacteroidales</taxon>
        <taxon>Tannerellaceae</taxon>
        <taxon>Parabacteroides</taxon>
    </lineage>
</organism>
<evidence type="ECO:0000256" key="4">
    <source>
        <dbReference type="ARBA" id="ARBA00023136"/>
    </source>
</evidence>
<dbReference type="AlphaFoldDB" id="A0A0F5JIF5"/>
<reference evidence="8 9" key="1">
    <citation type="submission" date="2013-04" db="EMBL/GenBank/DDBJ databases">
        <title>The Genome Sequence of Parabacteroides gordonii DSM 23371.</title>
        <authorList>
            <consortium name="The Broad Institute Genomics Platform"/>
            <person name="Earl A."/>
            <person name="Ward D."/>
            <person name="Feldgarden M."/>
            <person name="Gevers D."/>
            <person name="Martens E."/>
            <person name="Sakamoto M."/>
            <person name="Benno Y."/>
            <person name="Suzuki N."/>
            <person name="Matsunaga N."/>
            <person name="Koshihara K."/>
            <person name="Seki M."/>
            <person name="Komiya H."/>
            <person name="Walker B."/>
            <person name="Young S."/>
            <person name="Zeng Q."/>
            <person name="Gargeya S."/>
            <person name="Fitzgerald M."/>
            <person name="Haas B."/>
            <person name="Abouelleil A."/>
            <person name="Allen A.W."/>
            <person name="Alvarado L."/>
            <person name="Arachchi H.M."/>
            <person name="Berlin A.M."/>
            <person name="Chapman S.B."/>
            <person name="Gainer-Dewar J."/>
            <person name="Goldberg J."/>
            <person name="Griggs A."/>
            <person name="Gujja S."/>
            <person name="Hansen M."/>
            <person name="Howarth C."/>
            <person name="Imamovic A."/>
            <person name="Ireland A."/>
            <person name="Larimer J."/>
            <person name="McCowan C."/>
            <person name="Murphy C."/>
            <person name="Pearson M."/>
            <person name="Poon T.W."/>
            <person name="Priest M."/>
            <person name="Roberts A."/>
            <person name="Saif S."/>
            <person name="Shea T."/>
            <person name="Sisk P."/>
            <person name="Sykes S."/>
            <person name="Wortman J."/>
            <person name="Nusbaum C."/>
            <person name="Birren B."/>
        </authorList>
    </citation>
    <scope>NUCLEOTIDE SEQUENCE [LARGE SCALE GENOMIC DNA]</scope>
    <source>
        <strain evidence="8 9">MS-1</strain>
    </source>
</reference>
<dbReference type="HOGENOM" id="CLU_015553_1_4_10"/>
<dbReference type="SUPFAM" id="SSF48452">
    <property type="entry name" value="TPR-like"/>
    <property type="match status" value="1"/>
</dbReference>
<evidence type="ECO:0000256" key="1">
    <source>
        <dbReference type="ARBA" id="ARBA00004442"/>
    </source>
</evidence>